<dbReference type="OrthoDB" id="9789675at2"/>
<evidence type="ECO:0000256" key="6">
    <source>
        <dbReference type="ARBA" id="ARBA00023136"/>
    </source>
</evidence>
<accession>A0A1B8Q8Y9</accession>
<reference evidence="12 14" key="2">
    <citation type="submission" date="2018-06" db="EMBL/GenBank/DDBJ databases">
        <authorList>
            <consortium name="Pathogen Informatics"/>
            <person name="Doyle S."/>
        </authorList>
    </citation>
    <scope>NUCLEOTIDE SEQUENCE [LARGE SCALE GENOMIC DNA]</scope>
    <source>
        <strain evidence="12 14">NCTC11091</strain>
    </source>
</reference>
<evidence type="ECO:0000256" key="3">
    <source>
        <dbReference type="ARBA" id="ARBA00022475"/>
    </source>
</evidence>
<evidence type="ECO:0000256" key="5">
    <source>
        <dbReference type="ARBA" id="ARBA00022989"/>
    </source>
</evidence>
<feature type="domain" description="Ancillary SecYEG translocon subunit/Cell division coordinator CpoB TPR" evidence="10">
    <location>
        <begin position="29"/>
        <end position="243"/>
    </location>
</feature>
<keyword evidence="6 9" id="KW-0472">Membrane</keyword>
<gene>
    <name evidence="11" type="ORF">A9308_00955</name>
    <name evidence="12" type="ORF">NCTC11091_01185</name>
</gene>
<dbReference type="InterPro" id="IPR018704">
    <property type="entry name" value="SecYEG/CpoB_TPR"/>
</dbReference>
<dbReference type="GO" id="GO:0005886">
    <property type="term" value="C:plasma membrane"/>
    <property type="evidence" value="ECO:0007669"/>
    <property type="project" value="UniProtKB-SubCell"/>
</dbReference>
<keyword evidence="5 9" id="KW-1133">Transmembrane helix</keyword>
<name>A0A1B8Q8Y9_9GAMM</name>
<dbReference type="Proteomes" id="UP000255193">
    <property type="component" value="Unassembled WGS sequence"/>
</dbReference>
<evidence type="ECO:0000256" key="9">
    <source>
        <dbReference type="SAM" id="Phobius"/>
    </source>
</evidence>
<dbReference type="PANTHER" id="PTHR38035:SF1">
    <property type="entry name" value="ANCILLARY SECYEG TRANSLOCON SUBUNIT"/>
    <property type="match status" value="1"/>
</dbReference>
<evidence type="ECO:0000313" key="12">
    <source>
        <dbReference type="EMBL" id="STY95391.1"/>
    </source>
</evidence>
<keyword evidence="4 9" id="KW-0812">Transmembrane</keyword>
<proteinExistence type="predicted"/>
<feature type="compositionally biased region" description="Low complexity" evidence="8">
    <location>
        <begin position="264"/>
        <end position="294"/>
    </location>
</feature>
<evidence type="ECO:0000259" key="10">
    <source>
        <dbReference type="Pfam" id="PF09976"/>
    </source>
</evidence>
<reference evidence="11 13" key="1">
    <citation type="submission" date="2016-06" db="EMBL/GenBank/DDBJ databases">
        <title>Draft genome of Moraxella atlantae CCUG 66109.</title>
        <authorList>
            <person name="Salva-Serra F."/>
            <person name="Engstrom-Jakobsson H."/>
            <person name="Thorell K."/>
            <person name="Gonzales-Siles L."/>
            <person name="Karlsson R."/>
            <person name="Boulund F."/>
            <person name="Engstrand L."/>
            <person name="Kristiansson E."/>
            <person name="Moore E."/>
        </authorList>
    </citation>
    <scope>NUCLEOTIDE SEQUENCE [LARGE SCALE GENOMIC DNA]</scope>
    <source>
        <strain evidence="11 13">CCUG 66109</strain>
    </source>
</reference>
<dbReference type="GO" id="GO:0044877">
    <property type="term" value="F:protein-containing complex binding"/>
    <property type="evidence" value="ECO:0007669"/>
    <property type="project" value="InterPro"/>
</dbReference>
<sequence>MAKNISPLVKTPKTNLPEQDDQQAMRALKQYGGYIVLAILLALAGYFGWNYWQQHGGRIDSRAMTDFAKIELDQTQLDDLQKSSADAASHQQLMAAKQQLAQDLDNFISQHGNSVYTWQALIQKAALQADANDFKGSAATLAKARELNINDDGLQAIATLRYAEALLADNQPDAAAQALQTPMPAAFDISKNELLGDIALQRGDKAQASKLYQQAWQGLQTRNQNNAVPQDRALLRVKMESLGLTVQQPDPTGGVIVQSEPAQASSNAVAAEPSASSNAASASTPAVTSAAAQP</sequence>
<dbReference type="PANTHER" id="PTHR38035">
    <property type="entry name" value="UPF0070 PROTEIN YFGM"/>
    <property type="match status" value="1"/>
</dbReference>
<dbReference type="Pfam" id="PF09976">
    <property type="entry name" value="TPR_21"/>
    <property type="match status" value="1"/>
</dbReference>
<keyword evidence="7" id="KW-0143">Chaperone</keyword>
<dbReference type="EMBL" id="UGQA01000001">
    <property type="protein sequence ID" value="STY95391.1"/>
    <property type="molecule type" value="Genomic_DNA"/>
</dbReference>
<evidence type="ECO:0000256" key="7">
    <source>
        <dbReference type="ARBA" id="ARBA00023186"/>
    </source>
</evidence>
<keyword evidence="3" id="KW-1003">Cell membrane</keyword>
<evidence type="ECO:0000256" key="8">
    <source>
        <dbReference type="SAM" id="MobiDB-lite"/>
    </source>
</evidence>
<evidence type="ECO:0000313" key="11">
    <source>
        <dbReference type="EMBL" id="OBX73682.1"/>
    </source>
</evidence>
<evidence type="ECO:0000256" key="1">
    <source>
        <dbReference type="ARBA" id="ARBA00004167"/>
    </source>
</evidence>
<dbReference type="STRING" id="34059.A9308_00955"/>
<feature type="transmembrane region" description="Helical" evidence="9">
    <location>
        <begin position="31"/>
        <end position="52"/>
    </location>
</feature>
<evidence type="ECO:0000313" key="13">
    <source>
        <dbReference type="Proteomes" id="UP000092508"/>
    </source>
</evidence>
<evidence type="ECO:0000256" key="4">
    <source>
        <dbReference type="ARBA" id="ARBA00022692"/>
    </source>
</evidence>
<comment type="subcellular location">
    <subcellularLocation>
        <location evidence="2">Cell membrane</location>
    </subcellularLocation>
    <subcellularLocation>
        <location evidence="1">Membrane</location>
        <topology evidence="1">Single-pass membrane protein</topology>
    </subcellularLocation>
</comment>
<dbReference type="InterPro" id="IPR026039">
    <property type="entry name" value="YfgM"/>
</dbReference>
<dbReference type="EMBL" id="LZMZ01000052">
    <property type="protein sequence ID" value="OBX73682.1"/>
    <property type="molecule type" value="Genomic_DNA"/>
</dbReference>
<organism evidence="11 13">
    <name type="scientific">Faucicola atlantae</name>
    <dbReference type="NCBI Taxonomy" id="34059"/>
    <lineage>
        <taxon>Bacteria</taxon>
        <taxon>Pseudomonadati</taxon>
        <taxon>Pseudomonadota</taxon>
        <taxon>Gammaproteobacteria</taxon>
        <taxon>Moraxellales</taxon>
        <taxon>Moraxellaceae</taxon>
        <taxon>Faucicola</taxon>
    </lineage>
</organism>
<dbReference type="AlphaFoldDB" id="A0A1B8Q8Y9"/>
<protein>
    <submittedName>
        <fullName evidence="12">Uncharacterized protein conserved in bacteria</fullName>
    </submittedName>
</protein>
<feature type="region of interest" description="Disordered" evidence="8">
    <location>
        <begin position="245"/>
        <end position="294"/>
    </location>
</feature>
<evidence type="ECO:0000313" key="14">
    <source>
        <dbReference type="Proteomes" id="UP000255193"/>
    </source>
</evidence>
<dbReference type="Proteomes" id="UP000092508">
    <property type="component" value="Unassembled WGS sequence"/>
</dbReference>
<dbReference type="RefSeq" id="WP_067055028.1">
    <property type="nucleotide sequence ID" value="NZ_LZMZ01000052.1"/>
</dbReference>
<evidence type="ECO:0000256" key="2">
    <source>
        <dbReference type="ARBA" id="ARBA00004236"/>
    </source>
</evidence>